<accession>A0ABD3DNT2</accession>
<keyword evidence="2" id="KW-0479">Metal-binding</keyword>
<dbReference type="Pfam" id="PF00168">
    <property type="entry name" value="C2"/>
    <property type="match status" value="1"/>
</dbReference>
<dbReference type="PROSITE" id="PS50115">
    <property type="entry name" value="ARFGAP"/>
    <property type="match status" value="1"/>
</dbReference>
<keyword evidence="5" id="KW-0106">Calcium</keyword>
<dbReference type="PANTHER" id="PTHR46220">
    <property type="entry name" value="ADP-RIBOSYLATION FACTOR GTPASE-ACTIVATING PROTEIN AGD12"/>
    <property type="match status" value="1"/>
</dbReference>
<comment type="caution">
    <text evidence="9">The sequence shown here is derived from an EMBL/GenBank/DDBJ whole genome shotgun (WGS) entry which is preliminary data.</text>
</comment>
<evidence type="ECO:0000256" key="3">
    <source>
        <dbReference type="ARBA" id="ARBA00022771"/>
    </source>
</evidence>
<dbReference type="InterPro" id="IPR000008">
    <property type="entry name" value="C2_dom"/>
</dbReference>
<dbReference type="SMART" id="SM00105">
    <property type="entry name" value="ArfGap"/>
    <property type="match status" value="1"/>
</dbReference>
<dbReference type="FunFam" id="2.60.40.150:FF:000190">
    <property type="entry name" value="ADP-ribosylation factor GTPase-activating protein AGD12"/>
    <property type="match status" value="1"/>
</dbReference>
<gene>
    <name evidence="9" type="primary">AGD12_1</name>
    <name evidence="9" type="ORF">CASFOL_014558</name>
</gene>
<dbReference type="InterPro" id="IPR035892">
    <property type="entry name" value="C2_domain_sf"/>
</dbReference>
<dbReference type="CDD" id="cd08204">
    <property type="entry name" value="ArfGap"/>
    <property type="match status" value="1"/>
</dbReference>
<dbReference type="InterPro" id="IPR038508">
    <property type="entry name" value="ArfGAP_dom_sf"/>
</dbReference>
<dbReference type="PROSITE" id="PS50004">
    <property type="entry name" value="C2"/>
    <property type="match status" value="1"/>
</dbReference>
<protein>
    <submittedName>
        <fullName evidence="9">ADP-ribosylation factor GTPase-activating protein agd12</fullName>
    </submittedName>
</protein>
<dbReference type="Proteomes" id="UP001632038">
    <property type="component" value="Unassembled WGS sequence"/>
</dbReference>
<evidence type="ECO:0000256" key="1">
    <source>
        <dbReference type="ARBA" id="ARBA00022468"/>
    </source>
</evidence>
<evidence type="ECO:0000256" key="5">
    <source>
        <dbReference type="ARBA" id="ARBA00022837"/>
    </source>
</evidence>
<dbReference type="Gene3D" id="1.10.220.150">
    <property type="entry name" value="Arf GTPase activating protein"/>
    <property type="match status" value="1"/>
</dbReference>
<sequence>MSHNPSGLGRPSSGKRRLKDLLTQRDNRACADCGAPDPKWASANIGVFICLKCCGVHRSLGTHISKVLSVTLDDWSDDEVDSMIEVGGNASANSIYEAYIPEGVSKPGPEAGHEERSKFIRSKYERQDFLKPSLRILSSSSKKHSLQPSLSKKIMDSFRSSGSQKEVGMVEFIGMLKVKVIKGSNLAIRDMLSSDPYVVMTLGQQKVQTNVVKSNLNPVWNEELMLSVPQDYGPIKLQVYDYDTFSADDVMGEAEIDIQSMITSATAFGDAGMFGNMQIGKWLKSNDNALIEDSTVNIVDGKVKQAVSLKLQNVESGEIDLELEWIPLDQ</sequence>
<dbReference type="InterPro" id="IPR001164">
    <property type="entry name" value="ArfGAP_dom"/>
</dbReference>
<dbReference type="AlphaFoldDB" id="A0ABD3DNT2"/>
<dbReference type="Gene3D" id="2.60.40.150">
    <property type="entry name" value="C2 domain"/>
    <property type="match status" value="1"/>
</dbReference>
<organism evidence="9 10">
    <name type="scientific">Castilleja foliolosa</name>
    <dbReference type="NCBI Taxonomy" id="1961234"/>
    <lineage>
        <taxon>Eukaryota</taxon>
        <taxon>Viridiplantae</taxon>
        <taxon>Streptophyta</taxon>
        <taxon>Embryophyta</taxon>
        <taxon>Tracheophyta</taxon>
        <taxon>Spermatophyta</taxon>
        <taxon>Magnoliopsida</taxon>
        <taxon>eudicotyledons</taxon>
        <taxon>Gunneridae</taxon>
        <taxon>Pentapetalae</taxon>
        <taxon>asterids</taxon>
        <taxon>lamiids</taxon>
        <taxon>Lamiales</taxon>
        <taxon>Orobanchaceae</taxon>
        <taxon>Pedicularideae</taxon>
        <taxon>Castillejinae</taxon>
        <taxon>Castilleja</taxon>
    </lineage>
</organism>
<reference evidence="10" key="1">
    <citation type="journal article" date="2024" name="IScience">
        <title>Strigolactones Initiate the Formation of Haustorium-like Structures in Castilleja.</title>
        <authorList>
            <person name="Buerger M."/>
            <person name="Peterson D."/>
            <person name="Chory J."/>
        </authorList>
    </citation>
    <scope>NUCLEOTIDE SEQUENCE [LARGE SCALE GENOMIC DNA]</scope>
</reference>
<dbReference type="SUPFAM" id="SSF57863">
    <property type="entry name" value="ArfGap/RecO-like zinc finger"/>
    <property type="match status" value="1"/>
</dbReference>
<proteinExistence type="predicted"/>
<keyword evidence="1" id="KW-0343">GTPase activation</keyword>
<dbReference type="PANTHER" id="PTHR46220:SF1">
    <property type="entry name" value="ADP-RIBOSYLATION FACTOR GTPASE-ACTIVATING PROTEIN AGD12"/>
    <property type="match status" value="1"/>
</dbReference>
<dbReference type="GO" id="GO:0008270">
    <property type="term" value="F:zinc ion binding"/>
    <property type="evidence" value="ECO:0007669"/>
    <property type="project" value="UniProtKB-KW"/>
</dbReference>
<evidence type="ECO:0000313" key="9">
    <source>
        <dbReference type="EMBL" id="KAL3643743.1"/>
    </source>
</evidence>
<dbReference type="EMBL" id="JAVIJP010000016">
    <property type="protein sequence ID" value="KAL3643743.1"/>
    <property type="molecule type" value="Genomic_DNA"/>
</dbReference>
<feature type="domain" description="C2" evidence="7">
    <location>
        <begin position="156"/>
        <end position="271"/>
    </location>
</feature>
<name>A0ABD3DNT2_9LAMI</name>
<keyword evidence="3 6" id="KW-0863">Zinc-finger</keyword>
<dbReference type="SMART" id="SM00239">
    <property type="entry name" value="C2"/>
    <property type="match status" value="1"/>
</dbReference>
<dbReference type="CDD" id="cd04038">
    <property type="entry name" value="C2_ArfGAP"/>
    <property type="match status" value="1"/>
</dbReference>
<dbReference type="InterPro" id="IPR044518">
    <property type="entry name" value="ARF_GAP_AGD11/12/13"/>
</dbReference>
<keyword evidence="10" id="KW-1185">Reference proteome</keyword>
<dbReference type="InterPro" id="IPR037278">
    <property type="entry name" value="ARFGAP/RecO"/>
</dbReference>
<evidence type="ECO:0000256" key="2">
    <source>
        <dbReference type="ARBA" id="ARBA00022723"/>
    </source>
</evidence>
<evidence type="ECO:0000256" key="6">
    <source>
        <dbReference type="PROSITE-ProRule" id="PRU00288"/>
    </source>
</evidence>
<evidence type="ECO:0000256" key="4">
    <source>
        <dbReference type="ARBA" id="ARBA00022833"/>
    </source>
</evidence>
<evidence type="ECO:0000259" key="8">
    <source>
        <dbReference type="PROSITE" id="PS50115"/>
    </source>
</evidence>
<dbReference type="SUPFAM" id="SSF49562">
    <property type="entry name" value="C2 domain (Calcium/lipid-binding domain, CaLB)"/>
    <property type="match status" value="1"/>
</dbReference>
<evidence type="ECO:0000259" key="7">
    <source>
        <dbReference type="PROSITE" id="PS50004"/>
    </source>
</evidence>
<dbReference type="GO" id="GO:0005096">
    <property type="term" value="F:GTPase activator activity"/>
    <property type="evidence" value="ECO:0007669"/>
    <property type="project" value="UniProtKB-KW"/>
</dbReference>
<dbReference type="PRINTS" id="PR00405">
    <property type="entry name" value="REVINTRACTNG"/>
</dbReference>
<evidence type="ECO:0000313" key="10">
    <source>
        <dbReference type="Proteomes" id="UP001632038"/>
    </source>
</evidence>
<keyword evidence="4" id="KW-0862">Zinc</keyword>
<dbReference type="FunFam" id="1.10.220.150:FF:000011">
    <property type="entry name" value="Arf-GAP with dual PH domain-containing protein 1"/>
    <property type="match status" value="1"/>
</dbReference>
<dbReference type="Pfam" id="PF01412">
    <property type="entry name" value="ArfGap"/>
    <property type="match status" value="1"/>
</dbReference>
<feature type="domain" description="Arf-GAP" evidence="8">
    <location>
        <begin position="15"/>
        <end position="143"/>
    </location>
</feature>